<dbReference type="EMBL" id="JAPDRL010000003">
    <property type="protein sequence ID" value="KAJ9669256.1"/>
    <property type="molecule type" value="Genomic_DNA"/>
</dbReference>
<sequence length="173" mass="19676">MGGKETVLLHSGSESTEYVIVKHGSTDMPTDEKRKGIFDSEIFIVQADFLLVANRGEIHKAPSWNHTIRDGITDVFLKAVHLFKNDEILRYEWPKMIPDPGQGGYFRKAPTTIELIDTSYLQANQGAQYKHWIQRLQSALEISGIPRSVNAEHQMTTEFKYLIGNEPSTFSYC</sequence>
<evidence type="ECO:0000313" key="2">
    <source>
        <dbReference type="Proteomes" id="UP001172684"/>
    </source>
</evidence>
<proteinExistence type="predicted"/>
<evidence type="ECO:0000313" key="1">
    <source>
        <dbReference type="EMBL" id="KAJ9669256.1"/>
    </source>
</evidence>
<accession>A0ABQ9P3T1</accession>
<organism evidence="1 2">
    <name type="scientific">Coniosporium apollinis</name>
    <dbReference type="NCBI Taxonomy" id="61459"/>
    <lineage>
        <taxon>Eukaryota</taxon>
        <taxon>Fungi</taxon>
        <taxon>Dikarya</taxon>
        <taxon>Ascomycota</taxon>
        <taxon>Pezizomycotina</taxon>
        <taxon>Dothideomycetes</taxon>
        <taxon>Dothideomycetes incertae sedis</taxon>
        <taxon>Coniosporium</taxon>
    </lineage>
</organism>
<protein>
    <recommendedName>
        <fullName evidence="3">Fungal-type protein kinase domain-containing protein</fullName>
    </recommendedName>
</protein>
<keyword evidence="2" id="KW-1185">Reference proteome</keyword>
<name>A0ABQ9P3T1_9PEZI</name>
<dbReference type="Proteomes" id="UP001172684">
    <property type="component" value="Unassembled WGS sequence"/>
</dbReference>
<gene>
    <name evidence="1" type="ORF">H2201_000608</name>
</gene>
<evidence type="ECO:0008006" key="3">
    <source>
        <dbReference type="Google" id="ProtNLM"/>
    </source>
</evidence>
<reference evidence="1" key="1">
    <citation type="submission" date="2022-10" db="EMBL/GenBank/DDBJ databases">
        <title>Culturing micro-colonial fungi from biological soil crusts in the Mojave desert and describing Neophaeococcomyces mojavensis, and introducing the new genera and species Taxawa tesnikishii.</title>
        <authorList>
            <person name="Kurbessoian T."/>
            <person name="Stajich J.E."/>
        </authorList>
    </citation>
    <scope>NUCLEOTIDE SEQUENCE</scope>
    <source>
        <strain evidence="1">TK_1</strain>
    </source>
</reference>
<comment type="caution">
    <text evidence="1">The sequence shown here is derived from an EMBL/GenBank/DDBJ whole genome shotgun (WGS) entry which is preliminary data.</text>
</comment>